<evidence type="ECO:0000313" key="3">
    <source>
        <dbReference type="Proteomes" id="UP000320475"/>
    </source>
</evidence>
<sequence length="197" mass="22771">MSTAYHPETDGQTERTNQTLETYLRCFTSFDQDDWFKWLPQAEFAYNNSYHESIGMSPFMANTGQDARSFMLEGEQIAVKYDVPVANKIKDRMKVIANHLQHHLTQAQEWYKKNADRHRTTEVEFKVGEEDSNPIWQYGQSEHRRAVTEGKHVSAYVAIVSNSNISPSSNPLPSPPESLARPYDWNELPFKTPLPFL</sequence>
<dbReference type="InterPro" id="IPR001584">
    <property type="entry name" value="Integrase_cat-core"/>
</dbReference>
<comment type="caution">
    <text evidence="2">The sequence shown here is derived from an EMBL/GenBank/DDBJ whole genome shotgun (WGS) entry which is preliminary data.</text>
</comment>
<reference evidence="2 3" key="1">
    <citation type="journal article" date="2019" name="Sci. Rep.">
        <title>Comparative genomics of chytrid fungi reveal insights into the obligate biotrophic and pathogenic lifestyle of Synchytrium endobioticum.</title>
        <authorList>
            <person name="van de Vossenberg B.T.L.H."/>
            <person name="Warris S."/>
            <person name="Nguyen H.D.T."/>
            <person name="van Gent-Pelzer M.P.E."/>
            <person name="Joly D.L."/>
            <person name="van de Geest H.C."/>
            <person name="Bonants P.J.M."/>
            <person name="Smith D.S."/>
            <person name="Levesque C.A."/>
            <person name="van der Lee T.A.J."/>
        </authorList>
    </citation>
    <scope>NUCLEOTIDE SEQUENCE [LARGE SCALE GENOMIC DNA]</scope>
    <source>
        <strain evidence="2 3">LEV6574</strain>
    </source>
</reference>
<dbReference type="Gene3D" id="3.30.420.10">
    <property type="entry name" value="Ribonuclease H-like superfamily/Ribonuclease H"/>
    <property type="match status" value="1"/>
</dbReference>
<dbReference type="PROSITE" id="PS50994">
    <property type="entry name" value="INTEGRASE"/>
    <property type="match status" value="1"/>
</dbReference>
<dbReference type="GO" id="GO:0005634">
    <property type="term" value="C:nucleus"/>
    <property type="evidence" value="ECO:0007669"/>
    <property type="project" value="UniProtKB-ARBA"/>
</dbReference>
<dbReference type="VEuPathDB" id="FungiDB:SeMB42_g07488"/>
<accession>A0A507CGR8</accession>
<evidence type="ECO:0000313" key="2">
    <source>
        <dbReference type="EMBL" id="TPX37246.1"/>
    </source>
</evidence>
<name>A0A507CGR8_9FUNG</name>
<gene>
    <name evidence="2" type="ORF">SeLEV6574_g07956</name>
</gene>
<dbReference type="InterPro" id="IPR050951">
    <property type="entry name" value="Retrovirus_Pol_polyprotein"/>
</dbReference>
<dbReference type="SUPFAM" id="SSF53098">
    <property type="entry name" value="Ribonuclease H-like"/>
    <property type="match status" value="1"/>
</dbReference>
<organism evidence="2 3">
    <name type="scientific">Synchytrium endobioticum</name>
    <dbReference type="NCBI Taxonomy" id="286115"/>
    <lineage>
        <taxon>Eukaryota</taxon>
        <taxon>Fungi</taxon>
        <taxon>Fungi incertae sedis</taxon>
        <taxon>Chytridiomycota</taxon>
        <taxon>Chytridiomycota incertae sedis</taxon>
        <taxon>Chytridiomycetes</taxon>
        <taxon>Synchytriales</taxon>
        <taxon>Synchytriaceae</taxon>
        <taxon>Synchytrium</taxon>
    </lineage>
</organism>
<dbReference type="PANTHER" id="PTHR37984:SF15">
    <property type="entry name" value="INTEGRASE CATALYTIC DOMAIN-CONTAINING PROTEIN"/>
    <property type="match status" value="1"/>
</dbReference>
<dbReference type="InterPro" id="IPR036397">
    <property type="entry name" value="RNaseH_sf"/>
</dbReference>
<protein>
    <recommendedName>
        <fullName evidence="1">Integrase catalytic domain-containing protein</fullName>
    </recommendedName>
</protein>
<dbReference type="GO" id="GO:0003676">
    <property type="term" value="F:nucleic acid binding"/>
    <property type="evidence" value="ECO:0007669"/>
    <property type="project" value="InterPro"/>
</dbReference>
<evidence type="ECO:0000259" key="1">
    <source>
        <dbReference type="PROSITE" id="PS50994"/>
    </source>
</evidence>
<dbReference type="Proteomes" id="UP000320475">
    <property type="component" value="Unassembled WGS sequence"/>
</dbReference>
<dbReference type="InterPro" id="IPR012337">
    <property type="entry name" value="RNaseH-like_sf"/>
</dbReference>
<feature type="domain" description="Integrase catalytic" evidence="1">
    <location>
        <begin position="1"/>
        <end position="66"/>
    </location>
</feature>
<dbReference type="EMBL" id="QEAM01000664">
    <property type="protein sequence ID" value="TPX37246.1"/>
    <property type="molecule type" value="Genomic_DNA"/>
</dbReference>
<dbReference type="AlphaFoldDB" id="A0A507CGR8"/>
<dbReference type="GO" id="GO:0015074">
    <property type="term" value="P:DNA integration"/>
    <property type="evidence" value="ECO:0007669"/>
    <property type="project" value="InterPro"/>
</dbReference>
<dbReference type="OrthoDB" id="2447315at2759"/>
<proteinExistence type="predicted"/>
<dbReference type="PANTHER" id="PTHR37984">
    <property type="entry name" value="PROTEIN CBG26694"/>
    <property type="match status" value="1"/>
</dbReference>